<proteinExistence type="predicted"/>
<dbReference type="SMART" id="SM00241">
    <property type="entry name" value="ZP"/>
    <property type="match status" value="1"/>
</dbReference>
<dbReference type="InterPro" id="IPR003609">
    <property type="entry name" value="Pan_app"/>
</dbReference>
<dbReference type="CDD" id="cd01099">
    <property type="entry name" value="PAN_AP_HGF"/>
    <property type="match status" value="1"/>
</dbReference>
<dbReference type="PANTHER" id="PTHR47327">
    <property type="entry name" value="FI18240P1-RELATED"/>
    <property type="match status" value="1"/>
</dbReference>
<name>A0A0N4UKQ2_DRAME</name>
<protein>
    <submittedName>
        <fullName evidence="4">Apple domain-containing protein</fullName>
    </submittedName>
</protein>
<dbReference type="SMART" id="SM00473">
    <property type="entry name" value="PAN_AP"/>
    <property type="match status" value="2"/>
</dbReference>
<dbReference type="Pfam" id="PF00100">
    <property type="entry name" value="Zona_pellucida"/>
    <property type="match status" value="1"/>
</dbReference>
<organism evidence="3 4">
    <name type="scientific">Dracunculus medinensis</name>
    <name type="common">Guinea worm</name>
    <dbReference type="NCBI Taxonomy" id="318479"/>
    <lineage>
        <taxon>Eukaryota</taxon>
        <taxon>Metazoa</taxon>
        <taxon>Ecdysozoa</taxon>
        <taxon>Nematoda</taxon>
        <taxon>Chromadorea</taxon>
        <taxon>Rhabditida</taxon>
        <taxon>Spirurina</taxon>
        <taxon>Dracunculoidea</taxon>
        <taxon>Dracunculidae</taxon>
        <taxon>Dracunculus</taxon>
    </lineage>
</organism>
<dbReference type="InterPro" id="IPR055355">
    <property type="entry name" value="ZP-C"/>
</dbReference>
<dbReference type="Gene3D" id="3.50.4.10">
    <property type="entry name" value="Hepatocyte Growth Factor"/>
    <property type="match status" value="2"/>
</dbReference>
<feature type="domain" description="ZP" evidence="2">
    <location>
        <begin position="298"/>
        <end position="541"/>
    </location>
</feature>
<dbReference type="InterPro" id="IPR001507">
    <property type="entry name" value="ZP_dom"/>
</dbReference>
<dbReference type="Proteomes" id="UP000038040">
    <property type="component" value="Unplaced"/>
</dbReference>
<evidence type="ECO:0000259" key="1">
    <source>
        <dbReference type="PROSITE" id="PS50948"/>
    </source>
</evidence>
<dbReference type="AlphaFoldDB" id="A0A0N4UKQ2"/>
<dbReference type="PROSITE" id="PS50948">
    <property type="entry name" value="PAN"/>
    <property type="match status" value="2"/>
</dbReference>
<dbReference type="PANTHER" id="PTHR47327:SF18">
    <property type="entry name" value="PAN DOMAIN PROTEIN"/>
    <property type="match status" value="1"/>
</dbReference>
<reference evidence="4" key="1">
    <citation type="submission" date="2016-03" db="UniProtKB">
        <authorList>
            <consortium name="WormBaseParasite"/>
        </authorList>
    </citation>
    <scope>IDENTIFICATION</scope>
</reference>
<evidence type="ECO:0000259" key="2">
    <source>
        <dbReference type="PROSITE" id="PS51034"/>
    </source>
</evidence>
<sequence length="587" mass="67444">LCYLGHQCNSQYLTTYTRSEGYTSDEEARTVFEGITLSQCADRCKAFSECQSFDYDSSSLLCELKTKSAEPLGSSKLLYTNRATTAFFQKLCLTTSFRCPSPFLFERFPQHILVGNAFEVIVNISLTECLSFCLKKNLVFYLRSVMFFYQTHECILNHDSRIISPHLFSNETTGKIVDYFDNICFDGFVQKNAIDGEKFPCKVFAFSDKSMKCHLTSESSSLLLATTNISRLNQAENEFSFYEKICLEDNFYYTSTKVNQIENDRWRIGKNAKIMCQWRKGIRIFGITVCPFTGIESECGLEKISISSHFPKSTSGAIFIKDHFDTCRLEFYQETVAKLEITMPTLRLNNPPCPGREIAPFVWSFVVVVQVNNLGIPELITTNDRVFNISCDFSRIFFENDQLRIKEFSGNIAHDQIRLAILRNGKPVSTVLMGEELEMRWTMLGDKKEHVGFFINNCTAERLDGLSPHPTLLTLIANGCIMEKVKKTLMPYPLIKTDDGYSTVMRIFRFDGSRRVRIRCSIDICAHQCSPVDFFIFLERGERLEQKAITGTLTIVDAEEDKRQLIQQITKKRLLKLRNTNRKITFI</sequence>
<dbReference type="Pfam" id="PF00024">
    <property type="entry name" value="PAN_1"/>
    <property type="match status" value="2"/>
</dbReference>
<evidence type="ECO:0000313" key="3">
    <source>
        <dbReference type="Proteomes" id="UP000038040"/>
    </source>
</evidence>
<dbReference type="InterPro" id="IPR052774">
    <property type="entry name" value="Celegans_DevNeuronal_Protein"/>
</dbReference>
<feature type="domain" description="Apple" evidence="1">
    <location>
        <begin position="8"/>
        <end position="92"/>
    </location>
</feature>
<evidence type="ECO:0000313" key="4">
    <source>
        <dbReference type="WBParaSite" id="DME_0000832901-mRNA-1"/>
    </source>
</evidence>
<dbReference type="SUPFAM" id="SSF57414">
    <property type="entry name" value="Hairpin loop containing domain-like"/>
    <property type="match status" value="2"/>
</dbReference>
<accession>A0A0N4UKQ2</accession>
<feature type="domain" description="Apple" evidence="1">
    <location>
        <begin position="99"/>
        <end position="184"/>
    </location>
</feature>
<dbReference type="WBParaSite" id="DME_0000832901-mRNA-1">
    <property type="protein sequence ID" value="DME_0000832901-mRNA-1"/>
    <property type="gene ID" value="DME_0000832901"/>
</dbReference>
<dbReference type="GO" id="GO:0009653">
    <property type="term" value="P:anatomical structure morphogenesis"/>
    <property type="evidence" value="ECO:0007669"/>
    <property type="project" value="TreeGrafter"/>
</dbReference>
<dbReference type="PROSITE" id="PS51034">
    <property type="entry name" value="ZP_2"/>
    <property type="match status" value="1"/>
</dbReference>